<dbReference type="InterPro" id="IPR011016">
    <property type="entry name" value="Znf_RING-CH"/>
</dbReference>
<evidence type="ECO:0000259" key="5">
    <source>
        <dbReference type="PROSITE" id="PS50089"/>
    </source>
</evidence>
<dbReference type="InParanoid" id="B9RRY9"/>
<dbReference type="Gene3D" id="3.30.40.10">
    <property type="entry name" value="Zinc/RING finger domain, C3HC4 (zinc finger)"/>
    <property type="match status" value="1"/>
</dbReference>
<dbReference type="InterPro" id="IPR013083">
    <property type="entry name" value="Znf_RING/FYVE/PHD"/>
</dbReference>
<dbReference type="GO" id="GO:0008270">
    <property type="term" value="F:zinc ion binding"/>
    <property type="evidence" value="ECO:0007669"/>
    <property type="project" value="UniProtKB-KW"/>
</dbReference>
<keyword evidence="8" id="KW-1185">Reference proteome</keyword>
<dbReference type="InterPro" id="IPR039903">
    <property type="entry name" value="Zswim2"/>
</dbReference>
<dbReference type="PANTHER" id="PTHR21540">
    <property type="entry name" value="RING FINGER AND SWIM DOMAIN-CONTAINING PROTEIN 2"/>
    <property type="match status" value="1"/>
</dbReference>
<dbReference type="Pfam" id="PF04434">
    <property type="entry name" value="SWIM"/>
    <property type="match status" value="1"/>
</dbReference>
<dbReference type="AlphaFoldDB" id="B9RRY9"/>
<dbReference type="SUPFAM" id="SSF57850">
    <property type="entry name" value="RING/U-box"/>
    <property type="match status" value="1"/>
</dbReference>
<dbReference type="Proteomes" id="UP000008311">
    <property type="component" value="Unassembled WGS sequence"/>
</dbReference>
<organism evidence="7 8">
    <name type="scientific">Ricinus communis</name>
    <name type="common">Castor bean</name>
    <dbReference type="NCBI Taxonomy" id="3988"/>
    <lineage>
        <taxon>Eukaryota</taxon>
        <taxon>Viridiplantae</taxon>
        <taxon>Streptophyta</taxon>
        <taxon>Embryophyta</taxon>
        <taxon>Tracheophyta</taxon>
        <taxon>Spermatophyta</taxon>
        <taxon>Magnoliopsida</taxon>
        <taxon>eudicotyledons</taxon>
        <taxon>Gunneridae</taxon>
        <taxon>Pentapetalae</taxon>
        <taxon>rosids</taxon>
        <taxon>fabids</taxon>
        <taxon>Malpighiales</taxon>
        <taxon>Euphorbiaceae</taxon>
        <taxon>Acalyphoideae</taxon>
        <taxon>Acalypheae</taxon>
        <taxon>Ricinus</taxon>
    </lineage>
</organism>
<dbReference type="EMBL" id="EQ973807">
    <property type="protein sequence ID" value="EEF45849.1"/>
    <property type="molecule type" value="Genomic_DNA"/>
</dbReference>
<dbReference type="PROSITE" id="PS50089">
    <property type="entry name" value="ZF_RING_2"/>
    <property type="match status" value="1"/>
</dbReference>
<evidence type="ECO:0000313" key="8">
    <source>
        <dbReference type="Proteomes" id="UP000008311"/>
    </source>
</evidence>
<dbReference type="InterPro" id="IPR007527">
    <property type="entry name" value="Znf_SWIM"/>
</dbReference>
<dbReference type="SMART" id="SM00744">
    <property type="entry name" value="RINGv"/>
    <property type="match status" value="1"/>
</dbReference>
<dbReference type="OrthoDB" id="2122982at2759"/>
<feature type="domain" description="RING-type" evidence="5">
    <location>
        <begin position="159"/>
        <end position="209"/>
    </location>
</feature>
<evidence type="ECO:0000259" key="6">
    <source>
        <dbReference type="PROSITE" id="PS50966"/>
    </source>
</evidence>
<dbReference type="eggNOG" id="ENOG502RZA9">
    <property type="taxonomic scope" value="Eukaryota"/>
</dbReference>
<sequence>MASIASSSSHHRLYLRTRRTQPVADRIFRALRHHLKLLHRSESNFFILGATGNVYTVTLTTNPACTCPDRTTPCKHILFVLIRVLGVSLNDTCLRRRTLRPCRVSHLLSTPTSGEALASEGVRQRFHELFFQVKKDSLLRPNNNNNNNNNMKIEDGTTCPICLDEIEKDGVDQRGAVACGTCKNVIHEECLKMWRKSRGRRGGNCVICRARWRDHRNDQERYLNLSAYVSDDGYHTGIDGAGLCAG</sequence>
<evidence type="ECO:0000256" key="1">
    <source>
        <dbReference type="ARBA" id="ARBA00022723"/>
    </source>
</evidence>
<name>B9RRY9_RICCO</name>
<reference evidence="8" key="1">
    <citation type="journal article" date="2010" name="Nat. Biotechnol.">
        <title>Draft genome sequence of the oilseed species Ricinus communis.</title>
        <authorList>
            <person name="Chan A.P."/>
            <person name="Crabtree J."/>
            <person name="Zhao Q."/>
            <person name="Lorenzi H."/>
            <person name="Orvis J."/>
            <person name="Puiu D."/>
            <person name="Melake-Berhan A."/>
            <person name="Jones K.M."/>
            <person name="Redman J."/>
            <person name="Chen G."/>
            <person name="Cahoon E.B."/>
            <person name="Gedil M."/>
            <person name="Stanke M."/>
            <person name="Haas B.J."/>
            <person name="Wortman J.R."/>
            <person name="Fraser-Liggett C.M."/>
            <person name="Ravel J."/>
            <person name="Rabinowicz P.D."/>
        </authorList>
    </citation>
    <scope>NUCLEOTIDE SEQUENCE [LARGE SCALE GENOMIC DNA]</scope>
    <source>
        <strain evidence="8">cv. Hale</strain>
    </source>
</reference>
<feature type="domain" description="SWIM-type" evidence="6">
    <location>
        <begin position="55"/>
        <end position="85"/>
    </location>
</feature>
<dbReference type="InterPro" id="IPR001841">
    <property type="entry name" value="Znf_RING"/>
</dbReference>
<evidence type="ECO:0000256" key="4">
    <source>
        <dbReference type="PROSITE-ProRule" id="PRU00175"/>
    </source>
</evidence>
<keyword evidence="1" id="KW-0479">Metal-binding</keyword>
<dbReference type="FunCoup" id="B9RRY9">
    <property type="interactions" value="1"/>
</dbReference>
<proteinExistence type="predicted"/>
<keyword evidence="3" id="KW-0862">Zinc</keyword>
<evidence type="ECO:0000256" key="2">
    <source>
        <dbReference type="ARBA" id="ARBA00022771"/>
    </source>
</evidence>
<keyword evidence="2 4" id="KW-0863">Zinc-finger</keyword>
<dbReference type="PROSITE" id="PS50966">
    <property type="entry name" value="ZF_SWIM"/>
    <property type="match status" value="1"/>
</dbReference>
<accession>B9RRY9</accession>
<gene>
    <name evidence="7" type="ORF">RCOM_0799880</name>
</gene>
<dbReference type="KEGG" id="rcu:8275661"/>
<dbReference type="Pfam" id="PF13639">
    <property type="entry name" value="zf-RING_2"/>
    <property type="match status" value="1"/>
</dbReference>
<protein>
    <submittedName>
        <fullName evidence="7">Uncharacterized protein</fullName>
    </submittedName>
</protein>
<dbReference type="GO" id="GO:0061630">
    <property type="term" value="F:ubiquitin protein ligase activity"/>
    <property type="evidence" value="ECO:0007669"/>
    <property type="project" value="InterPro"/>
</dbReference>
<dbReference type="OMA" id="ICVVCRA"/>
<evidence type="ECO:0000313" key="7">
    <source>
        <dbReference type="EMBL" id="EEF45849.1"/>
    </source>
</evidence>
<evidence type="ECO:0000256" key="3">
    <source>
        <dbReference type="ARBA" id="ARBA00022833"/>
    </source>
</evidence>
<dbReference type="PANTHER" id="PTHR21540:SF0">
    <property type="entry name" value="PHD FAMILY PROTEIN"/>
    <property type="match status" value="1"/>
</dbReference>